<sequence>MPHFFIERPIFAWVIALFIVSDGTVVHTSFTGCAIP</sequence>
<accession>A0A2X3CMP1</accession>
<dbReference type="EMBL" id="UAWN01000007">
    <property type="protein sequence ID" value="SQC12996.1"/>
    <property type="molecule type" value="Genomic_DNA"/>
</dbReference>
<reference evidence="1 2" key="1">
    <citation type="submission" date="2018-06" db="EMBL/GenBank/DDBJ databases">
        <authorList>
            <consortium name="Pathogen Informatics"/>
            <person name="Doyle S."/>
        </authorList>
    </citation>
    <scope>NUCLEOTIDE SEQUENCE [LARGE SCALE GENOMIC DNA]</scope>
    <source>
        <strain evidence="1 2">NCTC9128</strain>
    </source>
</reference>
<protein>
    <submittedName>
        <fullName evidence="1">Multidrug transporter</fullName>
    </submittedName>
</protein>
<dbReference type="AlphaFoldDB" id="A0A2X3CMP1"/>
<proteinExistence type="predicted"/>
<evidence type="ECO:0000313" key="1">
    <source>
        <dbReference type="EMBL" id="SQC12996.1"/>
    </source>
</evidence>
<gene>
    <name evidence="1" type="ORF">NCTC9128_01851</name>
</gene>
<evidence type="ECO:0000313" key="2">
    <source>
        <dbReference type="Proteomes" id="UP000251088"/>
    </source>
</evidence>
<name>A0A2X3CMP1_KLEPN</name>
<organism evidence="1 2">
    <name type="scientific">Klebsiella pneumoniae</name>
    <dbReference type="NCBI Taxonomy" id="573"/>
    <lineage>
        <taxon>Bacteria</taxon>
        <taxon>Pseudomonadati</taxon>
        <taxon>Pseudomonadota</taxon>
        <taxon>Gammaproteobacteria</taxon>
        <taxon>Enterobacterales</taxon>
        <taxon>Enterobacteriaceae</taxon>
        <taxon>Klebsiella/Raoultella group</taxon>
        <taxon>Klebsiella</taxon>
        <taxon>Klebsiella pneumoniae complex</taxon>
    </lineage>
</organism>
<dbReference type="Proteomes" id="UP000251088">
    <property type="component" value="Unassembled WGS sequence"/>
</dbReference>